<comment type="caution">
    <text evidence="2">The sequence shown here is derived from an EMBL/GenBank/DDBJ whole genome shotgun (WGS) entry which is preliminary data.</text>
</comment>
<accession>A0ABD1Y5Q4</accession>
<reference evidence="2 3" key="1">
    <citation type="submission" date="2024-09" db="EMBL/GenBank/DDBJ databases">
        <title>Chromosome-scale assembly of Riccia fluitans.</title>
        <authorList>
            <person name="Paukszto L."/>
            <person name="Sawicki J."/>
            <person name="Karawczyk K."/>
            <person name="Piernik-Szablinska J."/>
            <person name="Szczecinska M."/>
            <person name="Mazdziarz M."/>
        </authorList>
    </citation>
    <scope>NUCLEOTIDE SEQUENCE [LARGE SCALE GENOMIC DNA]</scope>
    <source>
        <strain evidence="2">Rf_01</strain>
        <tissue evidence="2">Aerial parts of the thallus</tissue>
    </source>
</reference>
<name>A0ABD1Y5Q4_9MARC</name>
<feature type="compositionally biased region" description="Basic and acidic residues" evidence="1">
    <location>
        <begin position="247"/>
        <end position="261"/>
    </location>
</feature>
<feature type="region of interest" description="Disordered" evidence="1">
    <location>
        <begin position="373"/>
        <end position="403"/>
    </location>
</feature>
<dbReference type="EMBL" id="JBHFFA010000006">
    <property type="protein sequence ID" value="KAL2622103.1"/>
    <property type="molecule type" value="Genomic_DNA"/>
</dbReference>
<evidence type="ECO:0000256" key="1">
    <source>
        <dbReference type="SAM" id="MobiDB-lite"/>
    </source>
</evidence>
<dbReference type="AlphaFoldDB" id="A0ABD1Y5Q4"/>
<evidence type="ECO:0000313" key="2">
    <source>
        <dbReference type="EMBL" id="KAL2622103.1"/>
    </source>
</evidence>
<evidence type="ECO:0000313" key="3">
    <source>
        <dbReference type="Proteomes" id="UP001605036"/>
    </source>
</evidence>
<proteinExistence type="predicted"/>
<protein>
    <submittedName>
        <fullName evidence="2">Uncharacterized protein</fullName>
    </submittedName>
</protein>
<gene>
    <name evidence="2" type="ORF">R1flu_002308</name>
</gene>
<feature type="region of interest" description="Disordered" evidence="1">
    <location>
        <begin position="196"/>
        <end position="352"/>
    </location>
</feature>
<organism evidence="2 3">
    <name type="scientific">Riccia fluitans</name>
    <dbReference type="NCBI Taxonomy" id="41844"/>
    <lineage>
        <taxon>Eukaryota</taxon>
        <taxon>Viridiplantae</taxon>
        <taxon>Streptophyta</taxon>
        <taxon>Embryophyta</taxon>
        <taxon>Marchantiophyta</taxon>
        <taxon>Marchantiopsida</taxon>
        <taxon>Marchantiidae</taxon>
        <taxon>Marchantiales</taxon>
        <taxon>Ricciaceae</taxon>
        <taxon>Riccia</taxon>
    </lineage>
</organism>
<feature type="compositionally biased region" description="Polar residues" evidence="1">
    <location>
        <begin position="303"/>
        <end position="318"/>
    </location>
</feature>
<sequence length="403" mass="44424">MPEPSAHNQPPSTERTTVDKVTVFEDVGSLVIKVAHFYFRKVRTLPSPLGSSISYIEDTLSPWLQPLVTSVEEEGLHLLSLVDQKISSATDAALRPLKPLVSVFVIPLQIVLSELDPVKLESNLEKLRRRGIIGCTADAWVKYEPVVRKKSQGVYKLVRKIPGSSLAVYVCHDIGSPVVSAISQWLVDHSEKKGKLVTSSGGDFSPIESPPAERDIESAEDVAAVQQHAKEHATELPTDYQKPPTDVQKHAQEHATERQEVSWKQPTDVQVHAKEQAAECQDDYQKQPIASETISLRPEEKSVASTAEVTAGSTSEISLPTAEDEKEVGVAVDDHKAPDLHTTQPQQDPEEHDEILDLFDTWGLGLQAISPKGLDNLRSLSVQDRSVRTTPPKPKPKSTSFRF</sequence>
<dbReference type="Proteomes" id="UP001605036">
    <property type="component" value="Unassembled WGS sequence"/>
</dbReference>
<keyword evidence="3" id="KW-1185">Reference proteome</keyword>